<comment type="caution">
    <text evidence="2">The sequence shown here is derived from an EMBL/GenBank/DDBJ whole genome shotgun (WGS) entry which is preliminary data.</text>
</comment>
<keyword evidence="3" id="KW-1185">Reference proteome</keyword>
<gene>
    <name evidence="2" type="ORF">V7V80_12650</name>
</gene>
<dbReference type="EMBL" id="JBBHLD010000009">
    <property type="protein sequence ID" value="MEJ5905534.1"/>
    <property type="molecule type" value="Genomic_DNA"/>
</dbReference>
<proteinExistence type="predicted"/>
<name>A0ABU8R6M1_9PSED</name>
<organism evidence="2 3">
    <name type="scientific">Pseudomonas kermanshahensis</name>
    <dbReference type="NCBI Taxonomy" id="2745482"/>
    <lineage>
        <taxon>Bacteria</taxon>
        <taxon>Pseudomonadati</taxon>
        <taxon>Pseudomonadota</taxon>
        <taxon>Gammaproteobacteria</taxon>
        <taxon>Pseudomonadales</taxon>
        <taxon>Pseudomonadaceae</taxon>
        <taxon>Pseudomonas</taxon>
    </lineage>
</organism>
<accession>A0ABU8R6M1</accession>
<keyword evidence="1" id="KW-0812">Transmembrane</keyword>
<evidence type="ECO:0008006" key="4">
    <source>
        <dbReference type="Google" id="ProtNLM"/>
    </source>
</evidence>
<sequence>MDILMGVVAALCWGATDFLVGLNARLFGVQRSVFLGQLLGLILLSVVLLRSLS</sequence>
<evidence type="ECO:0000256" key="1">
    <source>
        <dbReference type="SAM" id="Phobius"/>
    </source>
</evidence>
<dbReference type="Proteomes" id="UP001377692">
    <property type="component" value="Unassembled WGS sequence"/>
</dbReference>
<dbReference type="RefSeq" id="WP_186703724.1">
    <property type="nucleotide sequence ID" value="NZ_JABWRY020000001.1"/>
</dbReference>
<keyword evidence="1" id="KW-1133">Transmembrane helix</keyword>
<reference evidence="2 3" key="1">
    <citation type="submission" date="2024-02" db="EMBL/GenBank/DDBJ databases">
        <title>Identification of pathogenicity and growth-promoting functions of Pseudomonas putida variants.</title>
        <authorList>
            <person name="Sun J."/>
        </authorList>
    </citation>
    <scope>NUCLEOTIDE SEQUENCE [LARGE SCALE GENOMIC DNA]</scope>
    <source>
        <strain evidence="2 3">A04</strain>
    </source>
</reference>
<evidence type="ECO:0000313" key="3">
    <source>
        <dbReference type="Proteomes" id="UP001377692"/>
    </source>
</evidence>
<evidence type="ECO:0000313" key="2">
    <source>
        <dbReference type="EMBL" id="MEJ5905534.1"/>
    </source>
</evidence>
<feature type="transmembrane region" description="Helical" evidence="1">
    <location>
        <begin position="34"/>
        <end position="52"/>
    </location>
</feature>
<keyword evidence="1" id="KW-0472">Membrane</keyword>
<protein>
    <recommendedName>
        <fullName evidence="4">EamA-like transporter family protein</fullName>
    </recommendedName>
</protein>